<accession>A0A0W0GD69</accession>
<comment type="caution">
    <text evidence="2">The sequence shown here is derived from an EMBL/GenBank/DDBJ whole genome shotgun (WGS) entry which is preliminary data.</text>
</comment>
<sequence length="95" mass="10775">MDSMPAEPVTKFKSRKRKNSPVYSDQDSSPAPYRGRYDNYADTSSDGPMDDFYNAPSSDDLVLSPKKKQRTDTVDMTPATRKMEQMDMESIPMPV</sequence>
<dbReference type="Proteomes" id="UP000054988">
    <property type="component" value="Unassembled WGS sequence"/>
</dbReference>
<gene>
    <name evidence="2" type="ORF">WG66_904</name>
</gene>
<dbReference type="AlphaFoldDB" id="A0A0W0GD69"/>
<dbReference type="EMBL" id="LATX01000322">
    <property type="protein sequence ID" value="KTB46517.1"/>
    <property type="molecule type" value="Genomic_DNA"/>
</dbReference>
<name>A0A0W0GD69_MONRR</name>
<evidence type="ECO:0000313" key="2">
    <source>
        <dbReference type="EMBL" id="KTB46517.1"/>
    </source>
</evidence>
<feature type="region of interest" description="Disordered" evidence="1">
    <location>
        <begin position="1"/>
        <end position="95"/>
    </location>
</feature>
<proteinExistence type="predicted"/>
<reference evidence="2 3" key="1">
    <citation type="submission" date="2015-12" db="EMBL/GenBank/DDBJ databases">
        <title>Draft genome sequence of Moniliophthora roreri, the causal agent of frosty pod rot of cacao.</title>
        <authorList>
            <person name="Aime M.C."/>
            <person name="Diaz-Valderrama J.R."/>
            <person name="Kijpornyongpan T."/>
            <person name="Phillips-Mora W."/>
        </authorList>
    </citation>
    <scope>NUCLEOTIDE SEQUENCE [LARGE SCALE GENOMIC DNA]</scope>
    <source>
        <strain evidence="2 3">MCA 2952</strain>
    </source>
</reference>
<evidence type="ECO:0000313" key="3">
    <source>
        <dbReference type="Proteomes" id="UP000054988"/>
    </source>
</evidence>
<evidence type="ECO:0000256" key="1">
    <source>
        <dbReference type="SAM" id="MobiDB-lite"/>
    </source>
</evidence>
<protein>
    <submittedName>
        <fullName evidence="2">Uncharacterized protein</fullName>
    </submittedName>
</protein>
<organism evidence="2 3">
    <name type="scientific">Moniliophthora roreri</name>
    <name type="common">Frosty pod rot fungus</name>
    <name type="synonym">Monilia roreri</name>
    <dbReference type="NCBI Taxonomy" id="221103"/>
    <lineage>
        <taxon>Eukaryota</taxon>
        <taxon>Fungi</taxon>
        <taxon>Dikarya</taxon>
        <taxon>Basidiomycota</taxon>
        <taxon>Agaricomycotina</taxon>
        <taxon>Agaricomycetes</taxon>
        <taxon>Agaricomycetidae</taxon>
        <taxon>Agaricales</taxon>
        <taxon>Marasmiineae</taxon>
        <taxon>Marasmiaceae</taxon>
        <taxon>Moniliophthora</taxon>
    </lineage>
</organism>